<dbReference type="InterPro" id="IPR032083">
    <property type="entry name" value="DUF4811"/>
</dbReference>
<keyword evidence="3" id="KW-1185">Reference proteome</keyword>
<feature type="transmembrane region" description="Helical" evidence="1">
    <location>
        <begin position="27"/>
        <end position="46"/>
    </location>
</feature>
<evidence type="ECO:0000313" key="3">
    <source>
        <dbReference type="Proteomes" id="UP001597267"/>
    </source>
</evidence>
<evidence type="ECO:0000313" key="2">
    <source>
        <dbReference type="EMBL" id="MFD1672620.1"/>
    </source>
</evidence>
<keyword evidence="1" id="KW-1133">Transmembrane helix</keyword>
<organism evidence="2 3">
    <name type="scientific">Agrilactobacillus yilanensis</name>
    <dbReference type="NCBI Taxonomy" id="2485997"/>
    <lineage>
        <taxon>Bacteria</taxon>
        <taxon>Bacillati</taxon>
        <taxon>Bacillota</taxon>
        <taxon>Bacilli</taxon>
        <taxon>Lactobacillales</taxon>
        <taxon>Lactobacillaceae</taxon>
        <taxon>Agrilactobacillus</taxon>
    </lineage>
</organism>
<proteinExistence type="predicted"/>
<dbReference type="Proteomes" id="UP001597267">
    <property type="component" value="Unassembled WGS sequence"/>
</dbReference>
<reference evidence="3" key="1">
    <citation type="journal article" date="2019" name="Int. J. Syst. Evol. Microbiol.">
        <title>The Global Catalogue of Microorganisms (GCM) 10K type strain sequencing project: providing services to taxonomists for standard genome sequencing and annotation.</title>
        <authorList>
            <consortium name="The Broad Institute Genomics Platform"/>
            <consortium name="The Broad Institute Genome Sequencing Center for Infectious Disease"/>
            <person name="Wu L."/>
            <person name="Ma J."/>
        </authorList>
    </citation>
    <scope>NUCLEOTIDE SEQUENCE [LARGE SCALE GENOMIC DNA]</scope>
    <source>
        <strain evidence="3">CCM 8896</strain>
    </source>
</reference>
<keyword evidence="1" id="KW-0812">Transmembrane</keyword>
<evidence type="ECO:0000256" key="1">
    <source>
        <dbReference type="SAM" id="Phobius"/>
    </source>
</evidence>
<keyword evidence="1" id="KW-0472">Membrane</keyword>
<name>A0ABW4JB20_9LACO</name>
<protein>
    <submittedName>
        <fullName evidence="2">DUF4811 domain-containing protein</fullName>
    </submittedName>
</protein>
<dbReference type="Pfam" id="PF16069">
    <property type="entry name" value="DUF4811"/>
    <property type="match status" value="1"/>
</dbReference>
<accession>A0ABW4JB20</accession>
<sequence>MIIFLLILGVLLFSIFTIGMNRSVAKYSLVGLSLVVILGSLLMLTVNDVAYWGMKEVSTTSEKPLSAATNIQGTNTVLYKALGNGKEKVYIYKTSAKQKKVSTTKADIDTTNKLVRSNKVAHPTLETKTYKYIYKNNFYKLLFAGINGNNRVKKYVNTFNIPESWVALSTDQVAKLQKQAKSTEKTAKAQITQAVETGVAQAKAQNPNLTATEQKALVKEIQTQAKKQMAQQVAQKLQSLSLK</sequence>
<comment type="caution">
    <text evidence="2">The sequence shown here is derived from an EMBL/GenBank/DDBJ whole genome shotgun (WGS) entry which is preliminary data.</text>
</comment>
<dbReference type="EMBL" id="JBHTOP010000026">
    <property type="protein sequence ID" value="MFD1672620.1"/>
    <property type="molecule type" value="Genomic_DNA"/>
</dbReference>
<gene>
    <name evidence="2" type="ORF">ACFQ5M_10950</name>
</gene>
<dbReference type="RefSeq" id="WP_125711810.1">
    <property type="nucleotide sequence ID" value="NZ_JBHTOP010000026.1"/>
</dbReference>